<evidence type="ECO:0000313" key="1">
    <source>
        <dbReference type="EMBL" id="JAV49641.1"/>
    </source>
</evidence>
<protein>
    <submittedName>
        <fullName evidence="1">Plasminogen</fullName>
    </submittedName>
</protein>
<organism evidence="1">
    <name type="scientific">Agkistrodon contortrix contortrix</name>
    <name type="common">Southern copperhead</name>
    <dbReference type="NCBI Taxonomy" id="8713"/>
    <lineage>
        <taxon>Eukaryota</taxon>
        <taxon>Metazoa</taxon>
        <taxon>Chordata</taxon>
        <taxon>Craniata</taxon>
        <taxon>Vertebrata</taxon>
        <taxon>Euteleostomi</taxon>
        <taxon>Lepidosauria</taxon>
        <taxon>Squamata</taxon>
        <taxon>Bifurcata</taxon>
        <taxon>Unidentata</taxon>
        <taxon>Episquamata</taxon>
        <taxon>Toxicofera</taxon>
        <taxon>Serpentes</taxon>
        <taxon>Colubroidea</taxon>
        <taxon>Viperidae</taxon>
        <taxon>Crotalinae</taxon>
        <taxon>Agkistrodon</taxon>
    </lineage>
</organism>
<reference evidence="1" key="1">
    <citation type="journal article" date="2015" name="G3 (Bethesda)">
        <title>Post-transcriptional mechanisms contribute little to phenotypic variation in snake venoms.</title>
        <authorList>
            <person name="Rokyta D.R."/>
            <person name="Margres M.J."/>
            <person name="Calvin K."/>
        </authorList>
    </citation>
    <scope>NUCLEOTIDE SEQUENCE</scope>
    <source>
        <strain evidence="1">KW1091</strain>
        <tissue evidence="1">Venom gland</tissue>
    </source>
</reference>
<dbReference type="AlphaFoldDB" id="A0A1W7RET5"/>
<name>A0A1W7RET5_AGKCO</name>
<sequence>MPTSADLRGCVHLSDQNQPGLAPAALVTLDNLGPIARPRGGDDAFERLPYQLSMVLSAPTMVTTGNGESGFDSGEGA</sequence>
<accession>A0A1W7RET5</accession>
<reference evidence="1" key="2">
    <citation type="submission" date="2017-04" db="EMBL/GenBank/DDBJ databases">
        <title>Venomic assessment of a copperhead snake (Agkistrodon contortrix) produced by parthenogenesis.</title>
        <authorList>
            <person name="Calvete J.J."/>
            <person name="Casewell N."/>
            <person name="Wuster W."/>
            <person name="Rokyta D.R."/>
            <person name="Storey D."/>
            <person name="Smith C.S."/>
            <person name="Schuett G.W."/>
            <person name="Booth W."/>
        </authorList>
    </citation>
    <scope>NUCLEOTIDE SEQUENCE</scope>
    <source>
        <strain evidence="1">KW1091</strain>
        <tissue evidence="1">Venom gland</tissue>
    </source>
</reference>
<dbReference type="EMBL" id="GDAY02001791">
    <property type="protein sequence ID" value="JAV49641.1"/>
    <property type="molecule type" value="Transcribed_RNA"/>
</dbReference>
<proteinExistence type="predicted"/>